<evidence type="ECO:0000256" key="2">
    <source>
        <dbReference type="ARBA" id="ARBA00023242"/>
    </source>
</evidence>
<dbReference type="Pfam" id="PF00172">
    <property type="entry name" value="Zn_clus"/>
    <property type="match status" value="1"/>
</dbReference>
<keyword evidence="2" id="KW-0539">Nucleus</keyword>
<dbReference type="Gene3D" id="4.10.240.10">
    <property type="entry name" value="Zn(2)-C6 fungal-type DNA-binding domain"/>
    <property type="match status" value="1"/>
</dbReference>
<dbReference type="CDD" id="cd00067">
    <property type="entry name" value="GAL4"/>
    <property type="match status" value="1"/>
</dbReference>
<gene>
    <name evidence="4" type="ORF">OIDMADRAFT_37988</name>
</gene>
<organism evidence="4 5">
    <name type="scientific">Oidiodendron maius (strain Zn)</name>
    <dbReference type="NCBI Taxonomy" id="913774"/>
    <lineage>
        <taxon>Eukaryota</taxon>
        <taxon>Fungi</taxon>
        <taxon>Dikarya</taxon>
        <taxon>Ascomycota</taxon>
        <taxon>Pezizomycotina</taxon>
        <taxon>Leotiomycetes</taxon>
        <taxon>Leotiomycetes incertae sedis</taxon>
        <taxon>Myxotrichaceae</taxon>
        <taxon>Oidiodendron</taxon>
    </lineage>
</organism>
<dbReference type="STRING" id="913774.A0A0C3I235"/>
<feature type="domain" description="Zn(2)-C6 fungal-type" evidence="3">
    <location>
        <begin position="10"/>
        <end position="38"/>
    </location>
</feature>
<accession>A0A0C3I235</accession>
<dbReference type="Pfam" id="PF11951">
    <property type="entry name" value="Fungal_trans_2"/>
    <property type="match status" value="1"/>
</dbReference>
<reference evidence="5" key="2">
    <citation type="submission" date="2015-01" db="EMBL/GenBank/DDBJ databases">
        <title>Evolutionary Origins and Diversification of the Mycorrhizal Mutualists.</title>
        <authorList>
            <consortium name="DOE Joint Genome Institute"/>
            <consortium name="Mycorrhizal Genomics Consortium"/>
            <person name="Kohler A."/>
            <person name="Kuo A."/>
            <person name="Nagy L.G."/>
            <person name="Floudas D."/>
            <person name="Copeland A."/>
            <person name="Barry K.W."/>
            <person name="Cichocki N."/>
            <person name="Veneault-Fourrey C."/>
            <person name="LaButti K."/>
            <person name="Lindquist E.A."/>
            <person name="Lipzen A."/>
            <person name="Lundell T."/>
            <person name="Morin E."/>
            <person name="Murat C."/>
            <person name="Riley R."/>
            <person name="Ohm R."/>
            <person name="Sun H."/>
            <person name="Tunlid A."/>
            <person name="Henrissat B."/>
            <person name="Grigoriev I.V."/>
            <person name="Hibbett D.S."/>
            <person name="Martin F."/>
        </authorList>
    </citation>
    <scope>NUCLEOTIDE SEQUENCE [LARGE SCALE GENOMIC DNA]</scope>
    <source>
        <strain evidence="5">Zn</strain>
    </source>
</reference>
<name>A0A0C3I235_OIDMZ</name>
<protein>
    <recommendedName>
        <fullName evidence="3">Zn(2)-C6 fungal-type domain-containing protein</fullName>
    </recommendedName>
</protein>
<dbReference type="SMART" id="SM00066">
    <property type="entry name" value="GAL4"/>
    <property type="match status" value="1"/>
</dbReference>
<dbReference type="InterPro" id="IPR021858">
    <property type="entry name" value="Fun_TF"/>
</dbReference>
<sequence length="441" mass="50327">MSRNNLFGIACKTCRRRGRKCDRSLPTCMSCSRRGVECEGYVLRWVDAAIRRPLAGQNSRAISILRRQSRSITLIVGTASDNLGGLVKYYAREISAAFYFGHGPVETPYTCHILPMIRNIPSIRCVVAASAACHLGNRLDDDQLKRQSLHLRLKATELLRAELEIHPLEPDLACLVCMLLLAQLDVCSGDCAEFDIHLKAASTFIKLRGSDGTERCLIEQRIAWLDVMEATTNPRMPHLSPDDIKATLNKFRTPSGRREWGFDVFYYPIDLFEYIADIAILYKLQPDSRNMRRDAIQKAILLGNAIKSWDASTDSGPRRHMVEVWRSGTLLYLIRLFRLPNDIFNTQNLTDGIFHHARAIPSKTSWSYSTSWPLFQAGLLLPRECSQTKSWLRNELYTNFRTLGCFHQKLAVEALEQVWRSGKDRTYDLSNADFPQRKLIL</sequence>
<reference evidence="4 5" key="1">
    <citation type="submission" date="2014-04" db="EMBL/GenBank/DDBJ databases">
        <authorList>
            <consortium name="DOE Joint Genome Institute"/>
            <person name="Kuo A."/>
            <person name="Martino E."/>
            <person name="Perotto S."/>
            <person name="Kohler A."/>
            <person name="Nagy L.G."/>
            <person name="Floudas D."/>
            <person name="Copeland A."/>
            <person name="Barry K.W."/>
            <person name="Cichocki N."/>
            <person name="Veneault-Fourrey C."/>
            <person name="LaButti K."/>
            <person name="Lindquist E.A."/>
            <person name="Lipzen A."/>
            <person name="Lundell T."/>
            <person name="Morin E."/>
            <person name="Murat C."/>
            <person name="Sun H."/>
            <person name="Tunlid A."/>
            <person name="Henrissat B."/>
            <person name="Grigoriev I.V."/>
            <person name="Hibbett D.S."/>
            <person name="Martin F."/>
            <person name="Nordberg H.P."/>
            <person name="Cantor M.N."/>
            <person name="Hua S.X."/>
        </authorList>
    </citation>
    <scope>NUCLEOTIDE SEQUENCE [LARGE SCALE GENOMIC DNA]</scope>
    <source>
        <strain evidence="4 5">Zn</strain>
    </source>
</reference>
<dbReference type="InterPro" id="IPR001138">
    <property type="entry name" value="Zn2Cys6_DnaBD"/>
</dbReference>
<evidence type="ECO:0000256" key="1">
    <source>
        <dbReference type="ARBA" id="ARBA00004123"/>
    </source>
</evidence>
<dbReference type="PANTHER" id="PTHR37534:SF46">
    <property type="entry name" value="ZN(II)2CYS6 TRANSCRIPTION FACTOR (EUROFUNG)"/>
    <property type="match status" value="1"/>
</dbReference>
<evidence type="ECO:0000313" key="4">
    <source>
        <dbReference type="EMBL" id="KIN09105.1"/>
    </source>
</evidence>
<dbReference type="PROSITE" id="PS50048">
    <property type="entry name" value="ZN2_CY6_FUNGAL_2"/>
    <property type="match status" value="1"/>
</dbReference>
<evidence type="ECO:0000313" key="5">
    <source>
        <dbReference type="Proteomes" id="UP000054321"/>
    </source>
</evidence>
<dbReference type="Proteomes" id="UP000054321">
    <property type="component" value="Unassembled WGS sequence"/>
</dbReference>
<keyword evidence="5" id="KW-1185">Reference proteome</keyword>
<dbReference type="PANTHER" id="PTHR37534">
    <property type="entry name" value="TRANSCRIPTIONAL ACTIVATOR PROTEIN UGA3"/>
    <property type="match status" value="1"/>
</dbReference>
<dbReference type="SUPFAM" id="SSF57701">
    <property type="entry name" value="Zn2/Cys6 DNA-binding domain"/>
    <property type="match status" value="1"/>
</dbReference>
<dbReference type="AlphaFoldDB" id="A0A0C3I235"/>
<dbReference type="OrthoDB" id="3597474at2759"/>
<proteinExistence type="predicted"/>
<dbReference type="HOGENOM" id="CLU_044489_0_0_1"/>
<dbReference type="GO" id="GO:0005634">
    <property type="term" value="C:nucleus"/>
    <property type="evidence" value="ECO:0007669"/>
    <property type="project" value="UniProtKB-SubCell"/>
</dbReference>
<evidence type="ECO:0000259" key="3">
    <source>
        <dbReference type="PROSITE" id="PS50048"/>
    </source>
</evidence>
<dbReference type="InterPro" id="IPR036864">
    <property type="entry name" value="Zn2-C6_fun-type_DNA-bd_sf"/>
</dbReference>
<dbReference type="EMBL" id="KN832870">
    <property type="protein sequence ID" value="KIN09105.1"/>
    <property type="molecule type" value="Genomic_DNA"/>
</dbReference>
<comment type="subcellular location">
    <subcellularLocation>
        <location evidence="1">Nucleus</location>
    </subcellularLocation>
</comment>
<dbReference type="GO" id="GO:0000981">
    <property type="term" value="F:DNA-binding transcription factor activity, RNA polymerase II-specific"/>
    <property type="evidence" value="ECO:0007669"/>
    <property type="project" value="InterPro"/>
</dbReference>
<dbReference type="InParanoid" id="A0A0C3I235"/>
<dbReference type="GO" id="GO:0008270">
    <property type="term" value="F:zinc ion binding"/>
    <property type="evidence" value="ECO:0007669"/>
    <property type="project" value="InterPro"/>
</dbReference>